<organism evidence="15 16">
    <name type="scientific">Syphacia muris</name>
    <dbReference type="NCBI Taxonomy" id="451379"/>
    <lineage>
        <taxon>Eukaryota</taxon>
        <taxon>Metazoa</taxon>
        <taxon>Ecdysozoa</taxon>
        <taxon>Nematoda</taxon>
        <taxon>Chromadorea</taxon>
        <taxon>Rhabditida</taxon>
        <taxon>Spirurina</taxon>
        <taxon>Oxyuridomorpha</taxon>
        <taxon>Oxyuroidea</taxon>
        <taxon>Oxyuridae</taxon>
        <taxon>Syphacia</taxon>
    </lineage>
</organism>
<dbReference type="PROSITE" id="PS00107">
    <property type="entry name" value="PROTEIN_KINASE_ATP"/>
    <property type="match status" value="1"/>
</dbReference>
<evidence type="ECO:0000313" key="15">
    <source>
        <dbReference type="Proteomes" id="UP000046393"/>
    </source>
</evidence>
<dbReference type="PANTHER" id="PTHR24346">
    <property type="entry name" value="MAP/MICROTUBULE AFFINITY-REGULATING KINASE"/>
    <property type="match status" value="1"/>
</dbReference>
<protein>
    <recommendedName>
        <fullName evidence="2">non-specific serine/threonine protein kinase</fullName>
        <ecNumber evidence="2">2.7.11.1</ecNumber>
    </recommendedName>
</protein>
<dbReference type="GO" id="GO:0050321">
    <property type="term" value="F:tau-protein kinase activity"/>
    <property type="evidence" value="ECO:0007669"/>
    <property type="project" value="TreeGrafter"/>
</dbReference>
<dbReference type="Proteomes" id="UP000046393">
    <property type="component" value="Unplaced"/>
</dbReference>
<dbReference type="InterPro" id="IPR017441">
    <property type="entry name" value="Protein_kinase_ATP_BS"/>
</dbReference>
<dbReference type="STRING" id="451379.A0A0N5AJ25"/>
<dbReference type="SUPFAM" id="SSF56112">
    <property type="entry name" value="Protein kinase-like (PK-like)"/>
    <property type="match status" value="1"/>
</dbReference>
<dbReference type="FunFam" id="3.30.200.20:FF:000003">
    <property type="entry name" value="Non-specific serine/threonine protein kinase"/>
    <property type="match status" value="1"/>
</dbReference>
<dbReference type="InterPro" id="IPR008271">
    <property type="entry name" value="Ser/Thr_kinase_AS"/>
</dbReference>
<evidence type="ECO:0000256" key="7">
    <source>
        <dbReference type="ARBA" id="ARBA00022777"/>
    </source>
</evidence>
<proteinExistence type="inferred from homology"/>
<feature type="domain" description="Protein kinase" evidence="14">
    <location>
        <begin position="22"/>
        <end position="271"/>
    </location>
</feature>
<reference evidence="16" key="1">
    <citation type="submission" date="2017-02" db="UniProtKB">
        <authorList>
            <consortium name="WormBaseParasite"/>
        </authorList>
    </citation>
    <scope>IDENTIFICATION</scope>
</reference>
<dbReference type="FunFam" id="1.10.510.10:FF:001222">
    <property type="entry name" value="Serine/threonine-protein kinase ppk25"/>
    <property type="match status" value="1"/>
</dbReference>
<keyword evidence="7" id="KW-0418">Kinase</keyword>
<dbReference type="GO" id="GO:0005524">
    <property type="term" value="F:ATP binding"/>
    <property type="evidence" value="ECO:0007669"/>
    <property type="project" value="UniProtKB-UniRule"/>
</dbReference>
<dbReference type="InterPro" id="IPR000719">
    <property type="entry name" value="Prot_kinase_dom"/>
</dbReference>
<dbReference type="AlphaFoldDB" id="A0A0N5AJ25"/>
<comment type="subcellular location">
    <subcellularLocation>
        <location evidence="1">Cytoplasm</location>
    </subcellularLocation>
</comment>
<evidence type="ECO:0000256" key="11">
    <source>
        <dbReference type="PROSITE-ProRule" id="PRU10141"/>
    </source>
</evidence>
<evidence type="ECO:0000256" key="4">
    <source>
        <dbReference type="ARBA" id="ARBA00022527"/>
    </source>
</evidence>
<dbReference type="GO" id="GO:0000226">
    <property type="term" value="P:microtubule cytoskeleton organization"/>
    <property type="evidence" value="ECO:0007669"/>
    <property type="project" value="TreeGrafter"/>
</dbReference>
<dbReference type="PROSITE" id="PS00108">
    <property type="entry name" value="PROTEIN_KINASE_ST"/>
    <property type="match status" value="1"/>
</dbReference>
<evidence type="ECO:0000256" key="5">
    <source>
        <dbReference type="ARBA" id="ARBA00022679"/>
    </source>
</evidence>
<keyword evidence="4 12" id="KW-0723">Serine/threonine-protein kinase</keyword>
<evidence type="ECO:0000256" key="6">
    <source>
        <dbReference type="ARBA" id="ARBA00022741"/>
    </source>
</evidence>
<dbReference type="Pfam" id="PF00069">
    <property type="entry name" value="Pkinase"/>
    <property type="match status" value="1"/>
</dbReference>
<comment type="catalytic activity">
    <reaction evidence="10">
        <text>L-seryl-[protein] + ATP = O-phospho-L-seryl-[protein] + ADP + H(+)</text>
        <dbReference type="Rhea" id="RHEA:17989"/>
        <dbReference type="Rhea" id="RHEA-COMP:9863"/>
        <dbReference type="Rhea" id="RHEA-COMP:11604"/>
        <dbReference type="ChEBI" id="CHEBI:15378"/>
        <dbReference type="ChEBI" id="CHEBI:29999"/>
        <dbReference type="ChEBI" id="CHEBI:30616"/>
        <dbReference type="ChEBI" id="CHEBI:83421"/>
        <dbReference type="ChEBI" id="CHEBI:456216"/>
        <dbReference type="EC" id="2.7.11.1"/>
    </reaction>
</comment>
<evidence type="ECO:0000256" key="12">
    <source>
        <dbReference type="RuleBase" id="RU000304"/>
    </source>
</evidence>
<dbReference type="EC" id="2.7.11.1" evidence="2"/>
<feature type="binding site" evidence="11">
    <location>
        <position position="51"/>
    </location>
    <ligand>
        <name>ATP</name>
        <dbReference type="ChEBI" id="CHEBI:30616"/>
    </ligand>
</feature>
<feature type="region of interest" description="Disordered" evidence="13">
    <location>
        <begin position="348"/>
        <end position="369"/>
    </location>
</feature>
<keyword evidence="3" id="KW-0963">Cytoplasm</keyword>
<accession>A0A0N5AJ25</accession>
<dbReference type="WBParaSite" id="SMUV_0000444501-mRNA-1">
    <property type="protein sequence ID" value="SMUV_0000444501-mRNA-1"/>
    <property type="gene ID" value="SMUV_0000444501"/>
</dbReference>
<evidence type="ECO:0000256" key="1">
    <source>
        <dbReference type="ARBA" id="ARBA00004496"/>
    </source>
</evidence>
<dbReference type="GO" id="GO:0035556">
    <property type="term" value="P:intracellular signal transduction"/>
    <property type="evidence" value="ECO:0007669"/>
    <property type="project" value="TreeGrafter"/>
</dbReference>
<evidence type="ECO:0000259" key="14">
    <source>
        <dbReference type="PROSITE" id="PS50011"/>
    </source>
</evidence>
<dbReference type="GO" id="GO:0005737">
    <property type="term" value="C:cytoplasm"/>
    <property type="evidence" value="ECO:0007669"/>
    <property type="project" value="UniProtKB-SubCell"/>
</dbReference>
<dbReference type="SMART" id="SM00220">
    <property type="entry name" value="S_TKc"/>
    <property type="match status" value="1"/>
</dbReference>
<comment type="similarity">
    <text evidence="12">Belongs to the protein kinase superfamily.</text>
</comment>
<keyword evidence="5" id="KW-0808">Transferase</keyword>
<dbReference type="InterPro" id="IPR011009">
    <property type="entry name" value="Kinase-like_dom_sf"/>
</dbReference>
<dbReference type="Gene3D" id="1.10.510.10">
    <property type="entry name" value="Transferase(Phosphotransferase) domain 1"/>
    <property type="match status" value="1"/>
</dbReference>
<evidence type="ECO:0000256" key="8">
    <source>
        <dbReference type="ARBA" id="ARBA00022840"/>
    </source>
</evidence>
<keyword evidence="6 11" id="KW-0547">Nucleotide-binding</keyword>
<comment type="catalytic activity">
    <reaction evidence="9">
        <text>L-threonyl-[protein] + ATP = O-phospho-L-threonyl-[protein] + ADP + H(+)</text>
        <dbReference type="Rhea" id="RHEA:46608"/>
        <dbReference type="Rhea" id="RHEA-COMP:11060"/>
        <dbReference type="Rhea" id="RHEA-COMP:11605"/>
        <dbReference type="ChEBI" id="CHEBI:15378"/>
        <dbReference type="ChEBI" id="CHEBI:30013"/>
        <dbReference type="ChEBI" id="CHEBI:30616"/>
        <dbReference type="ChEBI" id="CHEBI:61977"/>
        <dbReference type="ChEBI" id="CHEBI:456216"/>
        <dbReference type="EC" id="2.7.11.1"/>
    </reaction>
</comment>
<evidence type="ECO:0000256" key="13">
    <source>
        <dbReference type="SAM" id="MobiDB-lite"/>
    </source>
</evidence>
<evidence type="ECO:0000256" key="2">
    <source>
        <dbReference type="ARBA" id="ARBA00012513"/>
    </source>
</evidence>
<evidence type="ECO:0000256" key="3">
    <source>
        <dbReference type="ARBA" id="ARBA00022490"/>
    </source>
</evidence>
<evidence type="ECO:0000256" key="10">
    <source>
        <dbReference type="ARBA" id="ARBA00048679"/>
    </source>
</evidence>
<evidence type="ECO:0000256" key="9">
    <source>
        <dbReference type="ARBA" id="ARBA00047899"/>
    </source>
</evidence>
<keyword evidence="8 11" id="KW-0067">ATP-binding</keyword>
<name>A0A0N5AJ25_9BILA</name>
<dbReference type="PROSITE" id="PS50011">
    <property type="entry name" value="PROTEIN_KINASE_DOM"/>
    <property type="match status" value="1"/>
</dbReference>
<keyword evidence="15" id="KW-1185">Reference proteome</keyword>
<sequence length="500" mass="56624">LDDILINQFRRIISLRKQVGLYDICKAIGKGNFAIVRVAKHIVAKCKVAVKIVDKAQISQENLAKIEREIRILKTLDHPHIIKLYQVMRTEQFIYIVTEYARNGELVLAAHGKLPEDESRKYFQQIVSAVAYCHHRGIVHRDIKAENILLDKNNDVKLIDFGFSNIQQPKVLMSTWCGSPPYAAPELLLGKVYDGTKADIWSLGVVLFIMVTGGFPFAGEDVEKLKNAVIAGHLRIPFWVAPDCCDLLRKMIVVYPERRINIDSVAQHRLIRETPVDRLLPDSSVSKIDNIVLYHMHRLGHWSKSQISEVLMKKNYESSIYATYELFRSKLEEKGVCHESPEVLVKPRRGSRGSITTGKANIDDEPSPPTISARSLAILSLSDSSDEVGFTIFICFDLFSTEVFLLNQSSDDDLEKDDLSLSPAESWLCHAAQLGPVVGVEDPSTSLSRTEARRHTLVGISELDTLYTAQQVFLVLDYDSFKLSIDFMFFVYVLFVVNYY</sequence>
<dbReference type="PANTHER" id="PTHR24346:SF42">
    <property type="entry name" value="SERINE_THREONINE-PROTEIN KINASE SIK3"/>
    <property type="match status" value="1"/>
</dbReference>
<evidence type="ECO:0000313" key="16">
    <source>
        <dbReference type="WBParaSite" id="SMUV_0000444501-mRNA-1"/>
    </source>
</evidence>